<organism evidence="2 3">
    <name type="scientific">Candidatus Gottesmanbacteria bacterium RIFCSPHIGHO2_02_FULL_39_14</name>
    <dbReference type="NCBI Taxonomy" id="1798383"/>
    <lineage>
        <taxon>Bacteria</taxon>
        <taxon>Candidatus Gottesmaniibacteriota</taxon>
    </lineage>
</organism>
<gene>
    <name evidence="2" type="ORF">A3D78_03580</name>
</gene>
<evidence type="ECO:0000313" key="3">
    <source>
        <dbReference type="Proteomes" id="UP000176253"/>
    </source>
</evidence>
<dbReference type="SUPFAM" id="SSF55811">
    <property type="entry name" value="Nudix"/>
    <property type="match status" value="1"/>
</dbReference>
<proteinExistence type="predicted"/>
<protein>
    <recommendedName>
        <fullName evidence="1">Nudix hydrolase domain-containing protein</fullName>
    </recommendedName>
</protein>
<name>A0A1F5ZZP0_9BACT</name>
<dbReference type="Proteomes" id="UP000176253">
    <property type="component" value="Unassembled WGS sequence"/>
</dbReference>
<dbReference type="Pfam" id="PF00293">
    <property type="entry name" value="NUDIX"/>
    <property type="match status" value="1"/>
</dbReference>
<accession>A0A1F5ZZP0</accession>
<dbReference type="PROSITE" id="PS51462">
    <property type="entry name" value="NUDIX"/>
    <property type="match status" value="1"/>
</dbReference>
<dbReference type="CDD" id="cd04692">
    <property type="entry name" value="NUDIX_Hydrolase"/>
    <property type="match status" value="1"/>
</dbReference>
<dbReference type="PANTHER" id="PTHR10885">
    <property type="entry name" value="ISOPENTENYL-DIPHOSPHATE DELTA-ISOMERASE"/>
    <property type="match status" value="1"/>
</dbReference>
<dbReference type="PANTHER" id="PTHR10885:SF0">
    <property type="entry name" value="ISOPENTENYL-DIPHOSPHATE DELTA-ISOMERASE"/>
    <property type="match status" value="1"/>
</dbReference>
<sequence length="174" mass="20125">MQTTDNQEEVFDIVDKSDKVIGQAKRSEVHQKKNLIHRSVAVAVVNSNNKIFLQRRSITKDTDALKWTISCSGHVPANESYEQAARRELDEELKITRVNLNYLTKYLYESLQETEITVLYKAQYDGPITINIEEILEGNFFNREELVRAYQTGKLEINLYGKLALEKLGWLKSN</sequence>
<dbReference type="Gene3D" id="3.90.79.10">
    <property type="entry name" value="Nucleoside Triphosphate Pyrophosphohydrolase"/>
    <property type="match status" value="1"/>
</dbReference>
<dbReference type="InterPro" id="IPR000086">
    <property type="entry name" value="NUDIX_hydrolase_dom"/>
</dbReference>
<evidence type="ECO:0000313" key="2">
    <source>
        <dbReference type="EMBL" id="OGG17833.1"/>
    </source>
</evidence>
<evidence type="ECO:0000259" key="1">
    <source>
        <dbReference type="PROSITE" id="PS51462"/>
    </source>
</evidence>
<comment type="caution">
    <text evidence="2">The sequence shown here is derived from an EMBL/GenBank/DDBJ whole genome shotgun (WGS) entry which is preliminary data.</text>
</comment>
<dbReference type="STRING" id="1798383.A3D78_03580"/>
<dbReference type="GO" id="GO:0003824">
    <property type="term" value="F:catalytic activity"/>
    <property type="evidence" value="ECO:0007669"/>
    <property type="project" value="UniProtKB-ARBA"/>
</dbReference>
<dbReference type="AlphaFoldDB" id="A0A1F5ZZP0"/>
<reference evidence="2 3" key="1">
    <citation type="journal article" date="2016" name="Nat. Commun.">
        <title>Thousands of microbial genomes shed light on interconnected biogeochemical processes in an aquifer system.</title>
        <authorList>
            <person name="Anantharaman K."/>
            <person name="Brown C.T."/>
            <person name="Hug L.A."/>
            <person name="Sharon I."/>
            <person name="Castelle C.J."/>
            <person name="Probst A.J."/>
            <person name="Thomas B.C."/>
            <person name="Singh A."/>
            <person name="Wilkins M.J."/>
            <person name="Karaoz U."/>
            <person name="Brodie E.L."/>
            <person name="Williams K.H."/>
            <person name="Hubbard S.S."/>
            <person name="Banfield J.F."/>
        </authorList>
    </citation>
    <scope>NUCLEOTIDE SEQUENCE [LARGE SCALE GENOMIC DNA]</scope>
</reference>
<dbReference type="InterPro" id="IPR015797">
    <property type="entry name" value="NUDIX_hydrolase-like_dom_sf"/>
</dbReference>
<feature type="domain" description="Nudix hydrolase" evidence="1">
    <location>
        <begin position="35"/>
        <end position="163"/>
    </location>
</feature>
<dbReference type="EMBL" id="MFJM01000028">
    <property type="protein sequence ID" value="OGG17833.1"/>
    <property type="molecule type" value="Genomic_DNA"/>
</dbReference>